<reference evidence="2 3" key="1">
    <citation type="submission" date="2016-12" db="EMBL/GenBank/DDBJ databases">
        <title>Domibacillus antri genome sequencing.</title>
        <authorList>
            <person name="Verma A."/>
            <person name="Krishnamurthi S."/>
        </authorList>
    </citation>
    <scope>NUCLEOTIDE SEQUENCE [LARGE SCALE GENOMIC DNA]</scope>
    <source>
        <strain evidence="2 3">XD80</strain>
    </source>
</reference>
<dbReference type="SUPFAM" id="SSF64496">
    <property type="entry name" value="DNA-binding domain of intron-encoded endonucleases"/>
    <property type="match status" value="1"/>
</dbReference>
<dbReference type="AlphaFoldDB" id="A0A1Q8Q9U9"/>
<evidence type="ECO:0000313" key="2">
    <source>
        <dbReference type="EMBL" id="OLN24081.1"/>
    </source>
</evidence>
<sequence length="171" mass="20035">MYFERNLCNKNNVNKKVYIGKSINLYDRLCVHKSTLRSNIHDNSHLQRAFNKHREASFEFFVLIDDDALTDEELIVLEKLMILLFQSSDENYGYNKTQGGQGGCLGYNHSDEAKIIISMNNAKNKSVMIDNVIYRSISEAIRVLDLKVDHRTVSRRCQNPREKWNNYHFID</sequence>
<name>A0A1Q8Q9U9_9BACI</name>
<organism evidence="2 3">
    <name type="scientific">Domibacillus antri</name>
    <dbReference type="NCBI Taxonomy" id="1714264"/>
    <lineage>
        <taxon>Bacteria</taxon>
        <taxon>Bacillati</taxon>
        <taxon>Bacillota</taxon>
        <taxon>Bacilli</taxon>
        <taxon>Bacillales</taxon>
        <taxon>Bacillaceae</taxon>
        <taxon>Domibacillus</taxon>
    </lineage>
</organism>
<dbReference type="Gene3D" id="3.40.1440.10">
    <property type="entry name" value="GIY-YIG endonuclease"/>
    <property type="match status" value="1"/>
</dbReference>
<dbReference type="InterPro" id="IPR035901">
    <property type="entry name" value="GIY-YIG_endonuc_sf"/>
</dbReference>
<dbReference type="SUPFAM" id="SSF82771">
    <property type="entry name" value="GIY-YIG endonuclease"/>
    <property type="match status" value="1"/>
</dbReference>
<comment type="caution">
    <text evidence="2">The sequence shown here is derived from an EMBL/GenBank/DDBJ whole genome shotgun (WGS) entry which is preliminary data.</text>
</comment>
<dbReference type="RefSeq" id="WP_075396899.1">
    <property type="nucleotide sequence ID" value="NZ_MSDU01000003.1"/>
</dbReference>
<accession>A0A1Q8Q9U9</accession>
<feature type="domain" description="GIY-YIG" evidence="1">
    <location>
        <begin position="1"/>
        <end position="100"/>
    </location>
</feature>
<dbReference type="Pfam" id="PF01541">
    <property type="entry name" value="GIY-YIG"/>
    <property type="match status" value="1"/>
</dbReference>
<evidence type="ECO:0000313" key="3">
    <source>
        <dbReference type="Proteomes" id="UP000185568"/>
    </source>
</evidence>
<dbReference type="SMART" id="SM00465">
    <property type="entry name" value="GIYc"/>
    <property type="match status" value="1"/>
</dbReference>
<keyword evidence="3" id="KW-1185">Reference proteome</keyword>
<evidence type="ECO:0000259" key="1">
    <source>
        <dbReference type="SMART" id="SM00465"/>
    </source>
</evidence>
<dbReference type="Proteomes" id="UP000185568">
    <property type="component" value="Unassembled WGS sequence"/>
</dbReference>
<proteinExistence type="predicted"/>
<gene>
    <name evidence="2" type="ORF">BTO30_01300</name>
</gene>
<dbReference type="EMBL" id="MSDU01000003">
    <property type="protein sequence ID" value="OLN24081.1"/>
    <property type="molecule type" value="Genomic_DNA"/>
</dbReference>
<dbReference type="InterPro" id="IPR000305">
    <property type="entry name" value="GIY-YIG_endonuc"/>
</dbReference>
<protein>
    <recommendedName>
        <fullName evidence="1">GIY-YIG domain-containing protein</fullName>
    </recommendedName>
</protein>